<proteinExistence type="predicted"/>
<evidence type="ECO:0000313" key="2">
    <source>
        <dbReference type="Proteomes" id="UP000070328"/>
    </source>
</evidence>
<protein>
    <submittedName>
        <fullName evidence="1">Uncharacterized protein</fullName>
    </submittedName>
</protein>
<evidence type="ECO:0000313" key="1">
    <source>
        <dbReference type="EMBL" id="KXH25266.1"/>
    </source>
</evidence>
<dbReference type="AlphaFoldDB" id="A0A135RNI0"/>
<keyword evidence="2" id="KW-1185">Reference proteome</keyword>
<organism evidence="1 2">
    <name type="scientific">Colletotrichum simmondsii</name>
    <dbReference type="NCBI Taxonomy" id="703756"/>
    <lineage>
        <taxon>Eukaryota</taxon>
        <taxon>Fungi</taxon>
        <taxon>Dikarya</taxon>
        <taxon>Ascomycota</taxon>
        <taxon>Pezizomycotina</taxon>
        <taxon>Sordariomycetes</taxon>
        <taxon>Hypocreomycetidae</taxon>
        <taxon>Glomerellales</taxon>
        <taxon>Glomerellaceae</taxon>
        <taxon>Colletotrichum</taxon>
        <taxon>Colletotrichum acutatum species complex</taxon>
    </lineage>
</organism>
<dbReference type="Proteomes" id="UP000070328">
    <property type="component" value="Unassembled WGS sequence"/>
</dbReference>
<dbReference type="EMBL" id="JFBX01000920">
    <property type="protein sequence ID" value="KXH25266.1"/>
    <property type="molecule type" value="Genomic_DNA"/>
</dbReference>
<accession>A0A135RNI0</accession>
<gene>
    <name evidence="1" type="ORF">CSIM01_04210</name>
</gene>
<dbReference type="OrthoDB" id="10630877at2759"/>
<name>A0A135RNI0_9PEZI</name>
<reference evidence="1 2" key="1">
    <citation type="submission" date="2014-02" db="EMBL/GenBank/DDBJ databases">
        <title>The genome sequence of Colletotrichum simmondsii CBS122122.</title>
        <authorList>
            <person name="Baroncelli R."/>
            <person name="Thon M.R."/>
        </authorList>
    </citation>
    <scope>NUCLEOTIDE SEQUENCE [LARGE SCALE GENOMIC DNA]</scope>
    <source>
        <strain evidence="1 2">CBS122122</strain>
    </source>
</reference>
<sequence length="113" mass="12350">MSGCRIIPSSGAALTNDSGDPLSEKFYNLAKLISMAVKEEAKAGTAVARLYELILLVKFSKAESEIEKLAKTARCEALVKEFLRKGNITRCQGDTNVKLLKKAMMNSLNLDPK</sequence>
<comment type="caution">
    <text evidence="1">The sequence shown here is derived from an EMBL/GenBank/DDBJ whole genome shotgun (WGS) entry which is preliminary data.</text>
</comment>